<keyword evidence="1" id="KW-0472">Membrane</keyword>
<evidence type="ECO:0000313" key="2">
    <source>
        <dbReference type="EMBL" id="KFD17036.1"/>
    </source>
</evidence>
<keyword evidence="1" id="KW-0812">Transmembrane</keyword>
<dbReference type="RefSeq" id="WP_029991512.1">
    <property type="nucleotide sequence ID" value="NZ_ATMJ01000065.1"/>
</dbReference>
<comment type="caution">
    <text evidence="2">The sequence shown here is derived from an EMBL/GenBank/DDBJ whole genome shotgun (WGS) entry which is preliminary data.</text>
</comment>
<feature type="transmembrane region" description="Helical" evidence="1">
    <location>
        <begin position="163"/>
        <end position="187"/>
    </location>
</feature>
<feature type="transmembrane region" description="Helical" evidence="1">
    <location>
        <begin position="74"/>
        <end position="95"/>
    </location>
</feature>
<evidence type="ECO:0000256" key="1">
    <source>
        <dbReference type="SAM" id="Phobius"/>
    </source>
</evidence>
<dbReference type="AlphaFoldDB" id="A0A085J990"/>
<name>A0A085J990_9GAMM</name>
<dbReference type="Proteomes" id="UP000028602">
    <property type="component" value="Unassembled WGS sequence"/>
</dbReference>
<dbReference type="EMBL" id="JMPR01000054">
    <property type="protein sequence ID" value="KFD17036.1"/>
    <property type="molecule type" value="Genomic_DNA"/>
</dbReference>
<dbReference type="InterPro" id="IPR025671">
    <property type="entry name" value="HXXEE"/>
</dbReference>
<organism evidence="2 3">
    <name type="scientific">Tatumella ptyseos ATCC 33301</name>
    <dbReference type="NCBI Taxonomy" id="1005995"/>
    <lineage>
        <taxon>Bacteria</taxon>
        <taxon>Pseudomonadati</taxon>
        <taxon>Pseudomonadota</taxon>
        <taxon>Gammaproteobacteria</taxon>
        <taxon>Enterobacterales</taxon>
        <taxon>Erwiniaceae</taxon>
        <taxon>Tatumella</taxon>
    </lineage>
</organism>
<feature type="transmembrane region" description="Helical" evidence="1">
    <location>
        <begin position="12"/>
        <end position="30"/>
    </location>
</feature>
<reference evidence="2 3" key="1">
    <citation type="submission" date="2014-05" db="EMBL/GenBank/DDBJ databases">
        <title>ATOL: Assembling a taxonomically balanced genome-scale reconstruction of the evolutionary history of the Enterobacteriaceae.</title>
        <authorList>
            <person name="Plunkett G.III."/>
            <person name="Neeno-Eckwall E.C."/>
            <person name="Glasner J.D."/>
            <person name="Perna N.T."/>
        </authorList>
    </citation>
    <scope>NUCLEOTIDE SEQUENCE [LARGE SCALE GENOMIC DNA]</scope>
    <source>
        <strain evidence="2 3">ATCC 33301</strain>
    </source>
</reference>
<feature type="transmembrane region" description="Helical" evidence="1">
    <location>
        <begin position="101"/>
        <end position="120"/>
    </location>
</feature>
<dbReference type="Pfam" id="PF13787">
    <property type="entry name" value="HXXEE"/>
    <property type="match status" value="1"/>
</dbReference>
<proteinExistence type="predicted"/>
<sequence>MKQFIIKHNLALFSLAAIAILIYTLTHWQLMPVTQRMSGLFIFGITLHLWEEGRFPGGFTEMIASQLNFKGDDLHFGQIITSCYVIFIVFIPFFFPGVLFLAIAPMLLGLLEVIAHLLAIRMSPTRYYSPGLVTAIFVLMPVSLSTLHYLVTHRDPAFTDWLFAFLYMAAGLLIAQRIVVSASGMSYREFLMNVKRRLFTRE</sequence>
<feature type="transmembrane region" description="Helical" evidence="1">
    <location>
        <begin position="132"/>
        <end position="151"/>
    </location>
</feature>
<keyword evidence="1" id="KW-1133">Transmembrane helix</keyword>
<evidence type="ECO:0000313" key="3">
    <source>
        <dbReference type="Proteomes" id="UP000028602"/>
    </source>
</evidence>
<evidence type="ECO:0008006" key="4">
    <source>
        <dbReference type="Google" id="ProtNLM"/>
    </source>
</evidence>
<dbReference type="OrthoDB" id="1494440at2"/>
<dbReference type="eggNOG" id="ENOG5032VRS">
    <property type="taxonomic scope" value="Bacteria"/>
</dbReference>
<keyword evidence="3" id="KW-1185">Reference proteome</keyword>
<gene>
    <name evidence="2" type="ORF">GTPT_3310</name>
</gene>
<protein>
    <recommendedName>
        <fullName evidence="4">HXXEE domain-containing protein</fullName>
    </recommendedName>
</protein>
<accession>A0A085J990</accession>